<name>A0A0G4KH93_VERLO</name>
<feature type="domain" description="VWFA" evidence="3">
    <location>
        <begin position="270"/>
        <end position="460"/>
    </location>
</feature>
<dbReference type="EMBL" id="CVQH01001080">
    <property type="protein sequence ID" value="CRJ94799.1"/>
    <property type="molecule type" value="Genomic_DNA"/>
</dbReference>
<evidence type="ECO:0000313" key="5">
    <source>
        <dbReference type="Proteomes" id="UP000044602"/>
    </source>
</evidence>
<proteinExistence type="predicted"/>
<evidence type="ECO:0000259" key="3">
    <source>
        <dbReference type="PROSITE" id="PS50234"/>
    </source>
</evidence>
<dbReference type="PANTHER" id="PTHR48103">
    <property type="entry name" value="MIDASIN-RELATED"/>
    <property type="match status" value="1"/>
</dbReference>
<feature type="non-terminal residue" evidence="4">
    <location>
        <position position="460"/>
    </location>
</feature>
<dbReference type="InterPro" id="IPR002035">
    <property type="entry name" value="VWF_A"/>
</dbReference>
<dbReference type="Proteomes" id="UP000044602">
    <property type="component" value="Unassembled WGS sequence"/>
</dbReference>
<dbReference type="GO" id="GO:0000027">
    <property type="term" value="P:ribosomal large subunit assembly"/>
    <property type="evidence" value="ECO:0007669"/>
    <property type="project" value="TreeGrafter"/>
</dbReference>
<keyword evidence="1" id="KW-0547">Nucleotide-binding</keyword>
<dbReference type="GO" id="GO:0005524">
    <property type="term" value="F:ATP binding"/>
    <property type="evidence" value="ECO:0007669"/>
    <property type="project" value="UniProtKB-KW"/>
</dbReference>
<evidence type="ECO:0000256" key="2">
    <source>
        <dbReference type="ARBA" id="ARBA00022840"/>
    </source>
</evidence>
<accession>A0A0G4KH93</accession>
<dbReference type="AlphaFoldDB" id="A0A0G4KH93"/>
<dbReference type="InterPro" id="IPR036465">
    <property type="entry name" value="vWFA_dom_sf"/>
</dbReference>
<protein>
    <recommendedName>
        <fullName evidence="3">VWFA domain-containing protein</fullName>
    </recommendedName>
</protein>
<dbReference type="GO" id="GO:0030687">
    <property type="term" value="C:preribosome, large subunit precursor"/>
    <property type="evidence" value="ECO:0007669"/>
    <property type="project" value="TreeGrafter"/>
</dbReference>
<dbReference type="PROSITE" id="PS50234">
    <property type="entry name" value="VWFA"/>
    <property type="match status" value="1"/>
</dbReference>
<dbReference type="SUPFAM" id="SSF53300">
    <property type="entry name" value="vWA-like"/>
    <property type="match status" value="1"/>
</dbReference>
<reference evidence="5" key="1">
    <citation type="submission" date="2015-05" db="EMBL/GenBank/DDBJ databases">
        <authorList>
            <person name="Fogelqvist Johan"/>
        </authorList>
    </citation>
    <scope>NUCLEOTIDE SEQUENCE [LARGE SCALE GENOMIC DNA]</scope>
</reference>
<dbReference type="GO" id="GO:0000055">
    <property type="term" value="P:ribosomal large subunit export from nucleus"/>
    <property type="evidence" value="ECO:0007669"/>
    <property type="project" value="TreeGrafter"/>
</dbReference>
<organism evidence="4 5">
    <name type="scientific">Verticillium longisporum</name>
    <name type="common">Verticillium dahliae var. longisporum</name>
    <dbReference type="NCBI Taxonomy" id="100787"/>
    <lineage>
        <taxon>Eukaryota</taxon>
        <taxon>Fungi</taxon>
        <taxon>Dikarya</taxon>
        <taxon>Ascomycota</taxon>
        <taxon>Pezizomycotina</taxon>
        <taxon>Sordariomycetes</taxon>
        <taxon>Hypocreomycetidae</taxon>
        <taxon>Glomerellales</taxon>
        <taxon>Plectosphaerellaceae</taxon>
        <taxon>Verticillium</taxon>
    </lineage>
</organism>
<evidence type="ECO:0000313" key="4">
    <source>
        <dbReference type="EMBL" id="CRJ94799.1"/>
    </source>
</evidence>
<keyword evidence="2" id="KW-0067">ATP-binding</keyword>
<dbReference type="GO" id="GO:0005634">
    <property type="term" value="C:nucleus"/>
    <property type="evidence" value="ECO:0007669"/>
    <property type="project" value="TreeGrafter"/>
</dbReference>
<keyword evidence="5" id="KW-1185">Reference proteome</keyword>
<sequence length="460" mass="52122">MLPSAMWSLYEELSALNVSVQTDNYNFYSDANLPMVRQLISLVNKVELRFHELQQVDEIGFMQPLADVLTACETLLSLVHTEPLASILPKLEHLHMIVYEWQHGGYAPAIYGAPALYTALTDMIISWRREELKTWARLFDLEAQKCRDDANSWFFMAYQVVVAVPLTLADKADELQEYAVSLVKELGNYFSTSIVGQFSGRLALLRQMQKHLELLTLRLILNPSQSTKLSGSFRTGKRLNIKKIIPYIASSYKRDKIWMRRAVPTKRSYQILLCVDDSRSMGETAAGGLALESLVMVSRALTMLEVGQVGVLGFGADVVAAHALDEPFASHDAGARVLQRFAFDQDRTDVAMLVRRTIDRFRDARARNPARGAEDLWQLALVLSDGLTPSSAHDAIRRLLREAMEERIMIVFIVMDDTSHKDGDSVLDLKEAKFVKDEMGNSKVVIERYLDTFPFQYYLI</sequence>
<dbReference type="STRING" id="100787.A0A0G4KH93"/>
<dbReference type="Gene3D" id="3.40.50.410">
    <property type="entry name" value="von Willebrand factor, type A domain"/>
    <property type="match status" value="1"/>
</dbReference>
<evidence type="ECO:0000256" key="1">
    <source>
        <dbReference type="ARBA" id="ARBA00022741"/>
    </source>
</evidence>
<dbReference type="PANTHER" id="PTHR48103:SF2">
    <property type="entry name" value="MIDASIN"/>
    <property type="match status" value="1"/>
</dbReference>
<gene>
    <name evidence="4" type="ORF">BN1708_017044</name>
</gene>